<dbReference type="Proteomes" id="UP000672602">
    <property type="component" value="Unassembled WGS sequence"/>
</dbReference>
<accession>A0A8J7V3X2</accession>
<evidence type="ECO:0000256" key="3">
    <source>
        <dbReference type="SAM" id="MobiDB-lite"/>
    </source>
</evidence>
<dbReference type="PANTHER" id="PTHR34039:SF1">
    <property type="entry name" value="UPF0102 PROTEIN YRAN"/>
    <property type="match status" value="1"/>
</dbReference>
<keyword evidence="5" id="KW-1185">Reference proteome</keyword>
<dbReference type="PANTHER" id="PTHR34039">
    <property type="entry name" value="UPF0102 PROTEIN YRAN"/>
    <property type="match status" value="1"/>
</dbReference>
<dbReference type="HAMAP" id="MF_00048">
    <property type="entry name" value="UPF0102"/>
    <property type="match status" value="1"/>
</dbReference>
<comment type="caution">
    <text evidence="4">The sequence shown here is derived from an EMBL/GenBank/DDBJ whole genome shotgun (WGS) entry which is preliminary data.</text>
</comment>
<evidence type="ECO:0000313" key="5">
    <source>
        <dbReference type="Proteomes" id="UP000672602"/>
    </source>
</evidence>
<dbReference type="SUPFAM" id="SSF52980">
    <property type="entry name" value="Restriction endonuclease-like"/>
    <property type="match status" value="1"/>
</dbReference>
<dbReference type="Gene3D" id="3.40.1350.10">
    <property type="match status" value="1"/>
</dbReference>
<dbReference type="AlphaFoldDB" id="A0A8J7V3X2"/>
<gene>
    <name evidence="4" type="ORF">KAJ83_17215</name>
</gene>
<dbReference type="Pfam" id="PF02021">
    <property type="entry name" value="UPF0102"/>
    <property type="match status" value="1"/>
</dbReference>
<name>A0A8J7V3X2_9PROT</name>
<dbReference type="NCBIfam" id="NF009151">
    <property type="entry name" value="PRK12497.1-5"/>
    <property type="match status" value="1"/>
</dbReference>
<dbReference type="EMBL" id="JAGMWN010000011">
    <property type="protein sequence ID" value="MBP5858761.1"/>
    <property type="molecule type" value="Genomic_DNA"/>
</dbReference>
<sequence>MSASANGRASRRGQAERGQAKRRHAERRGRRSEALALWWLRLKGYRVLARRARTPVGEIDLIVRRGGLIAAVEVKARPDLASAAESLGPAQRRRVARAFAHWLTHRPALAALDQRFDLVLVVPGRRPRHIPDAWRPEA</sequence>
<dbReference type="GO" id="GO:0003676">
    <property type="term" value="F:nucleic acid binding"/>
    <property type="evidence" value="ECO:0007669"/>
    <property type="project" value="InterPro"/>
</dbReference>
<evidence type="ECO:0000256" key="1">
    <source>
        <dbReference type="ARBA" id="ARBA00006738"/>
    </source>
</evidence>
<evidence type="ECO:0000313" key="4">
    <source>
        <dbReference type="EMBL" id="MBP5858761.1"/>
    </source>
</evidence>
<dbReference type="InterPro" id="IPR003509">
    <property type="entry name" value="UPF0102_YraN-like"/>
</dbReference>
<reference evidence="4" key="1">
    <citation type="submission" date="2021-04" db="EMBL/GenBank/DDBJ databases">
        <authorList>
            <person name="Zhang D.-C."/>
        </authorList>
    </citation>
    <scope>NUCLEOTIDE SEQUENCE</scope>
    <source>
        <strain evidence="4">CGMCC 1.15697</strain>
    </source>
</reference>
<evidence type="ECO:0000256" key="2">
    <source>
        <dbReference type="HAMAP-Rule" id="MF_00048"/>
    </source>
</evidence>
<comment type="similarity">
    <text evidence="1 2">Belongs to the UPF0102 family.</text>
</comment>
<dbReference type="InterPro" id="IPR011335">
    <property type="entry name" value="Restrct_endonuc-II-like"/>
</dbReference>
<dbReference type="RefSeq" id="WP_210683351.1">
    <property type="nucleotide sequence ID" value="NZ_JAGMWN010000011.1"/>
</dbReference>
<organism evidence="4 5">
    <name type="scientific">Marivibrio halodurans</name>
    <dbReference type="NCBI Taxonomy" id="2039722"/>
    <lineage>
        <taxon>Bacteria</taxon>
        <taxon>Pseudomonadati</taxon>
        <taxon>Pseudomonadota</taxon>
        <taxon>Alphaproteobacteria</taxon>
        <taxon>Rhodospirillales</taxon>
        <taxon>Rhodospirillaceae</taxon>
        <taxon>Marivibrio</taxon>
    </lineage>
</organism>
<protein>
    <recommendedName>
        <fullName evidence="2">UPF0102 protein KAJ83_17215</fullName>
    </recommendedName>
</protein>
<dbReference type="InterPro" id="IPR011856">
    <property type="entry name" value="tRNA_endonuc-like_dom_sf"/>
</dbReference>
<proteinExistence type="inferred from homology"/>
<feature type="region of interest" description="Disordered" evidence="3">
    <location>
        <begin position="1"/>
        <end position="28"/>
    </location>
</feature>